<comment type="caution">
    <text evidence="1">The sequence shown here is derived from an EMBL/GenBank/DDBJ whole genome shotgun (WGS) entry which is preliminary data.</text>
</comment>
<sequence>MYGVTRAQKPQVCHEAANLQRHRVSSFRARVGGGHSEMTMDDCRGGRKSAKIDDVIYGRSLCLKANRRKALKNFEEANNRAASTDLSVVKTALRLSEFLLSSVAPGLIVGVPVRLPTQMPAAEITPLENVRKLPAKTVPSFAVA</sequence>
<gene>
    <name evidence="1" type="ORF">EVAR_83013_1</name>
</gene>
<dbReference type="Proteomes" id="UP000299102">
    <property type="component" value="Unassembled WGS sequence"/>
</dbReference>
<organism evidence="1 2">
    <name type="scientific">Eumeta variegata</name>
    <name type="common">Bagworm moth</name>
    <name type="synonym">Eumeta japonica</name>
    <dbReference type="NCBI Taxonomy" id="151549"/>
    <lineage>
        <taxon>Eukaryota</taxon>
        <taxon>Metazoa</taxon>
        <taxon>Ecdysozoa</taxon>
        <taxon>Arthropoda</taxon>
        <taxon>Hexapoda</taxon>
        <taxon>Insecta</taxon>
        <taxon>Pterygota</taxon>
        <taxon>Neoptera</taxon>
        <taxon>Endopterygota</taxon>
        <taxon>Lepidoptera</taxon>
        <taxon>Glossata</taxon>
        <taxon>Ditrysia</taxon>
        <taxon>Tineoidea</taxon>
        <taxon>Psychidae</taxon>
        <taxon>Oiketicinae</taxon>
        <taxon>Eumeta</taxon>
    </lineage>
</organism>
<protein>
    <submittedName>
        <fullName evidence="1">Uncharacterized protein</fullName>
    </submittedName>
</protein>
<evidence type="ECO:0000313" key="2">
    <source>
        <dbReference type="Proteomes" id="UP000299102"/>
    </source>
</evidence>
<dbReference type="EMBL" id="BGZK01002685">
    <property type="protein sequence ID" value="GBP95817.1"/>
    <property type="molecule type" value="Genomic_DNA"/>
</dbReference>
<proteinExistence type="predicted"/>
<reference evidence="1 2" key="1">
    <citation type="journal article" date="2019" name="Commun. Biol.">
        <title>The bagworm genome reveals a unique fibroin gene that provides high tensile strength.</title>
        <authorList>
            <person name="Kono N."/>
            <person name="Nakamura H."/>
            <person name="Ohtoshi R."/>
            <person name="Tomita M."/>
            <person name="Numata K."/>
            <person name="Arakawa K."/>
        </authorList>
    </citation>
    <scope>NUCLEOTIDE SEQUENCE [LARGE SCALE GENOMIC DNA]</scope>
</reference>
<dbReference type="AlphaFoldDB" id="A0A4C2AAA9"/>
<accession>A0A4C2AAA9</accession>
<evidence type="ECO:0000313" key="1">
    <source>
        <dbReference type="EMBL" id="GBP95817.1"/>
    </source>
</evidence>
<keyword evidence="2" id="KW-1185">Reference proteome</keyword>
<name>A0A4C2AAA9_EUMVA</name>